<dbReference type="AlphaFoldDB" id="A0A1C7MFI3"/>
<accession>A0A1C7MFI3</accession>
<evidence type="ECO:0000313" key="1">
    <source>
        <dbReference type="EMBL" id="OBZ75199.1"/>
    </source>
</evidence>
<keyword evidence="2" id="KW-1185">Reference proteome</keyword>
<comment type="caution">
    <text evidence="1">The sequence shown here is derived from an EMBL/GenBank/DDBJ whole genome shotgun (WGS) entry which is preliminary data.</text>
</comment>
<dbReference type="InterPro" id="IPR036908">
    <property type="entry name" value="RlpA-like_sf"/>
</dbReference>
<dbReference type="CDD" id="cd22191">
    <property type="entry name" value="DPBB_RlpA_EXP_N-like"/>
    <property type="match status" value="1"/>
</dbReference>
<reference evidence="1 2" key="1">
    <citation type="submission" date="2016-03" db="EMBL/GenBank/DDBJ databases">
        <title>Whole genome sequencing of Grifola frondosa 9006-11.</title>
        <authorList>
            <person name="Min B."/>
            <person name="Park H."/>
            <person name="Kim J.-G."/>
            <person name="Cho H."/>
            <person name="Oh Y.-L."/>
            <person name="Kong W.-S."/>
            <person name="Choi I.-G."/>
        </authorList>
    </citation>
    <scope>NUCLEOTIDE SEQUENCE [LARGE SCALE GENOMIC DNA]</scope>
    <source>
        <strain evidence="1 2">9006-11</strain>
    </source>
</reference>
<dbReference type="STRING" id="5627.A0A1C7MFI3"/>
<protein>
    <submittedName>
        <fullName evidence="1">Uncharacterized protein</fullName>
    </submittedName>
</protein>
<name>A0A1C7MFI3_GRIFR</name>
<proteinExistence type="predicted"/>
<dbReference type="EMBL" id="LUGG01000004">
    <property type="protein sequence ID" value="OBZ75199.1"/>
    <property type="molecule type" value="Genomic_DNA"/>
</dbReference>
<dbReference type="Gene3D" id="2.40.40.10">
    <property type="entry name" value="RlpA-like domain"/>
    <property type="match status" value="1"/>
</dbReference>
<gene>
    <name evidence="1" type="ORF">A0H81_04504</name>
</gene>
<organism evidence="1 2">
    <name type="scientific">Grifola frondosa</name>
    <name type="common">Maitake</name>
    <name type="synonym">Polyporus frondosus</name>
    <dbReference type="NCBI Taxonomy" id="5627"/>
    <lineage>
        <taxon>Eukaryota</taxon>
        <taxon>Fungi</taxon>
        <taxon>Dikarya</taxon>
        <taxon>Basidiomycota</taxon>
        <taxon>Agaricomycotina</taxon>
        <taxon>Agaricomycetes</taxon>
        <taxon>Polyporales</taxon>
        <taxon>Grifolaceae</taxon>
        <taxon>Grifola</taxon>
    </lineage>
</organism>
<sequence length="228" mass="24515">MATIGLENEHSLRVFQKHRSDPGAAYSLRIVAAARRTPRDGDLGASGRIAAPAISRKACRQGSPGATHDALEKRYSDAKFTWYDAGENACGSTDSDNDWVSNVASALRSRRVSDALLQVVAVSSDVSVAVLSATFASTQLGPSSNLAMANIASRRSRSHIMARPHRRKSLTRCVPCSSLCMYRITASDSLGAQCPGCKEYDLDMSKGLFSHLASPDQGVIYGNWVYNS</sequence>
<evidence type="ECO:0000313" key="2">
    <source>
        <dbReference type="Proteomes" id="UP000092993"/>
    </source>
</evidence>
<dbReference type="Proteomes" id="UP000092993">
    <property type="component" value="Unassembled WGS sequence"/>
</dbReference>
<dbReference type="OrthoDB" id="623670at2759"/>